<feature type="region of interest" description="Disordered" evidence="1">
    <location>
        <begin position="1"/>
        <end position="40"/>
    </location>
</feature>
<dbReference type="Pfam" id="PF04815">
    <property type="entry name" value="Sec23_helical"/>
    <property type="match status" value="1"/>
</dbReference>
<dbReference type="VEuPathDB" id="MicrosporidiaDB:NEQG_00195"/>
<dbReference type="InterPro" id="IPR036175">
    <property type="entry name" value="Sec23/24_helical_dom_sf"/>
</dbReference>
<dbReference type="SUPFAM" id="SSF81811">
    <property type="entry name" value="Helical domain of Sec23/24"/>
    <property type="match status" value="1"/>
</dbReference>
<dbReference type="OrthoDB" id="49016at2759"/>
<keyword evidence="5" id="KW-1185">Reference proteome</keyword>
<feature type="compositionally biased region" description="Basic and acidic residues" evidence="1">
    <location>
        <begin position="1"/>
        <end position="16"/>
    </location>
</feature>
<sequence>MFTQPQDKEVFRDSKFNKTSNIPSLSSKIHKPSEKIDKDAREQEVFNRLPSIPIILEQDKTREEARVSPPLALNPTVEYSAQGSSSHKLIRSSMYTVPADEDLFELIGLPLLIVAQPFNESVAIPEYRTDYLHKCKECGSFPTVSDDLFRGQQESTYQFKCVMCGATNDLPYDCPLLREPTVEYICEDSCISNRSWYSSDNLPKSDISLPSCRKWKEPCVVFMIDCSSTSRSNTGYIEFMGGLKNILASPDFSLFYSRLSVVLVNDQVSVVSDGEMGYSVNIIHNIKGDYGLCAPLFIETANLTEERINSLIQTIESTPSSTFNISGGITTAIQLAAYTGGCKLISWLGGHDYTEIPEKLTQTAIDCGVSLTVFSTINSKLDKLYKTVMSTGGCVERENITSGVVEKIMQESFFRCSIRVVCSNGIKKRAVYSSGSSENISMISFPAMSAPTTFAVSFSVEDFLKEGESVYIQAIVEYINLSGESRTRILNLRLKASRLIQQVFTGMTMDAMFCGICKYICSDPLNMIENIRKAETSMVTALALYKRACAKDTSPSQLVLPDTIKGLPVLIQAVLKYPKVQLGPSVKIEFACEVMPLPVDRTFRLFYPRLVKISSLFTVRQIDDLIGERLSMRALDTEESYIMDTGCKTILWFGKGAVDYMDEMVQNEVVISALDRLKEIYGVELKVLHCVQGELDAEFIGYMIEDQMGGYPKYQEYLGSLHGRIVKK</sequence>
<dbReference type="GO" id="GO:0070971">
    <property type="term" value="C:endoplasmic reticulum exit site"/>
    <property type="evidence" value="ECO:0007669"/>
    <property type="project" value="TreeGrafter"/>
</dbReference>
<dbReference type="InterPro" id="IPR012990">
    <property type="entry name" value="Beta-sandwich_Sec23_24"/>
</dbReference>
<evidence type="ECO:0000259" key="3">
    <source>
        <dbReference type="Pfam" id="PF08033"/>
    </source>
</evidence>
<dbReference type="GO" id="GO:0090110">
    <property type="term" value="P:COPII-coated vesicle cargo loading"/>
    <property type="evidence" value="ECO:0007669"/>
    <property type="project" value="TreeGrafter"/>
</dbReference>
<dbReference type="InterPro" id="IPR050550">
    <property type="entry name" value="SEC23_SEC24_subfamily"/>
</dbReference>
<feature type="domain" description="Sec23/Sec24 beta-sandwich" evidence="3">
    <location>
        <begin position="414"/>
        <end position="495"/>
    </location>
</feature>
<dbReference type="InterPro" id="IPR006900">
    <property type="entry name" value="Sec23/24_helical_dom"/>
</dbReference>
<dbReference type="HOGENOM" id="CLU_026726_0_0_1"/>
<evidence type="ECO:0000259" key="2">
    <source>
        <dbReference type="Pfam" id="PF04815"/>
    </source>
</evidence>
<dbReference type="GO" id="GO:0006886">
    <property type="term" value="P:intracellular protein transport"/>
    <property type="evidence" value="ECO:0007669"/>
    <property type="project" value="InterPro"/>
</dbReference>
<dbReference type="PANTHER" id="PTHR13803">
    <property type="entry name" value="SEC24-RELATED PROTEIN"/>
    <property type="match status" value="1"/>
</dbReference>
<gene>
    <name evidence="4" type="ORF">NEQG_00195</name>
</gene>
<dbReference type="Gene3D" id="2.60.40.1670">
    <property type="entry name" value="beta-sandwich domain of Sec23/24"/>
    <property type="match status" value="1"/>
</dbReference>
<accession>I3EJM8</accession>
<feature type="compositionally biased region" description="Basic and acidic residues" evidence="1">
    <location>
        <begin position="31"/>
        <end position="40"/>
    </location>
</feature>
<dbReference type="STRING" id="935791.I3EJM8"/>
<dbReference type="AlphaFoldDB" id="I3EJM8"/>
<protein>
    <submittedName>
        <fullName evidence="4">Uncharacterized protein</fullName>
    </submittedName>
</protein>
<feature type="domain" description="Sec23/Sec24 helical" evidence="2">
    <location>
        <begin position="510"/>
        <end position="586"/>
    </location>
</feature>
<evidence type="ECO:0000313" key="5">
    <source>
        <dbReference type="Proteomes" id="UP000002872"/>
    </source>
</evidence>
<dbReference type="EMBL" id="GL870876">
    <property type="protein sequence ID" value="EIJ89425.1"/>
    <property type="molecule type" value="Genomic_DNA"/>
</dbReference>
<evidence type="ECO:0000256" key="1">
    <source>
        <dbReference type="SAM" id="MobiDB-lite"/>
    </source>
</evidence>
<dbReference type="Pfam" id="PF08033">
    <property type="entry name" value="Sec23_BS"/>
    <property type="match status" value="1"/>
</dbReference>
<proteinExistence type="predicted"/>
<dbReference type="OMA" id="EYICEDS"/>
<dbReference type="SUPFAM" id="SSF81995">
    <property type="entry name" value="beta-sandwich domain of Sec23/24"/>
    <property type="match status" value="1"/>
</dbReference>
<evidence type="ECO:0000313" key="4">
    <source>
        <dbReference type="EMBL" id="EIJ89425.1"/>
    </source>
</evidence>
<dbReference type="Gene3D" id="1.20.120.730">
    <property type="entry name" value="Sec23/Sec24 helical domain"/>
    <property type="match status" value="1"/>
</dbReference>
<organism evidence="4 5">
    <name type="scientific">Nematocida parisii (strain ERTm3)</name>
    <name type="common">Nematode killer fungus</name>
    <dbReference type="NCBI Taxonomy" id="935791"/>
    <lineage>
        <taxon>Eukaryota</taxon>
        <taxon>Fungi</taxon>
        <taxon>Fungi incertae sedis</taxon>
        <taxon>Microsporidia</taxon>
        <taxon>Nematocida</taxon>
    </lineage>
</organism>
<dbReference type="GO" id="GO:0000149">
    <property type="term" value="F:SNARE binding"/>
    <property type="evidence" value="ECO:0007669"/>
    <property type="project" value="TreeGrafter"/>
</dbReference>
<dbReference type="SUPFAM" id="SSF82754">
    <property type="entry name" value="C-terminal, gelsolin-like domain of Sec23/24"/>
    <property type="match status" value="1"/>
</dbReference>
<dbReference type="InterPro" id="IPR036180">
    <property type="entry name" value="Gelsolin-like_dom_sf"/>
</dbReference>
<dbReference type="GO" id="GO:0030127">
    <property type="term" value="C:COPII vesicle coat"/>
    <property type="evidence" value="ECO:0007669"/>
    <property type="project" value="InterPro"/>
</dbReference>
<dbReference type="GO" id="GO:0008270">
    <property type="term" value="F:zinc ion binding"/>
    <property type="evidence" value="ECO:0007669"/>
    <property type="project" value="TreeGrafter"/>
</dbReference>
<dbReference type="Proteomes" id="UP000002872">
    <property type="component" value="Unassembled WGS sequence"/>
</dbReference>
<reference evidence="4" key="1">
    <citation type="submission" date="2011-01" db="EMBL/GenBank/DDBJ databases">
        <title>The Genome Sequence of Nematocida parisii strain ERTm3.</title>
        <authorList>
            <consortium name="The Broad Institute Genome Sequencing Platform"/>
            <consortium name="The Broad Institute Genome Sequencing Center for Infectious Disease"/>
            <person name="Cuomo C."/>
            <person name="Troemel E."/>
            <person name="Young S.K."/>
            <person name="Zeng Q."/>
            <person name="Gargeya S."/>
            <person name="Fitzgerald M."/>
            <person name="Haas B."/>
            <person name="Abouelleil A."/>
            <person name="Alvarado L."/>
            <person name="Arachchi H.M."/>
            <person name="Berlin A."/>
            <person name="Chapman S.B."/>
            <person name="Gearin G."/>
            <person name="Goldberg J."/>
            <person name="Griggs A."/>
            <person name="Gujja S."/>
            <person name="Hansen M."/>
            <person name="Heiman D."/>
            <person name="Howarth C."/>
            <person name="Larimer J."/>
            <person name="Lui A."/>
            <person name="MacDonald P.J.P."/>
            <person name="McCowen C."/>
            <person name="Montmayeur A."/>
            <person name="Murphy C."/>
            <person name="Neiman D."/>
            <person name="Pearson M."/>
            <person name="Priest M."/>
            <person name="Roberts A."/>
            <person name="Saif S."/>
            <person name="Shea T."/>
            <person name="Sisk P."/>
            <person name="Stolte C."/>
            <person name="Sykes S."/>
            <person name="Wortman J."/>
            <person name="Nusbaum C."/>
            <person name="Birren B."/>
        </authorList>
    </citation>
    <scope>NUCLEOTIDE SEQUENCE</scope>
    <source>
        <strain evidence="4">ERTm3</strain>
    </source>
</reference>
<feature type="compositionally biased region" description="Polar residues" evidence="1">
    <location>
        <begin position="17"/>
        <end position="27"/>
    </location>
</feature>
<name>I3EJM8_NEMP3</name>
<dbReference type="InParanoid" id="I3EJM8"/>